<dbReference type="KEGG" id="ahel:Q31a_17580"/>
<accession>A0A518G4H7</accession>
<keyword evidence="1" id="KW-0175">Coiled coil</keyword>
<dbReference type="Proteomes" id="UP000318017">
    <property type="component" value="Chromosome"/>
</dbReference>
<protein>
    <submittedName>
        <fullName evidence="2">Uncharacterized protein</fullName>
    </submittedName>
</protein>
<evidence type="ECO:0000313" key="3">
    <source>
        <dbReference type="Proteomes" id="UP000318017"/>
    </source>
</evidence>
<dbReference type="AlphaFoldDB" id="A0A518G4H7"/>
<reference evidence="2 3" key="1">
    <citation type="submission" date="2019-02" db="EMBL/GenBank/DDBJ databases">
        <title>Deep-cultivation of Planctomycetes and their phenomic and genomic characterization uncovers novel biology.</title>
        <authorList>
            <person name="Wiegand S."/>
            <person name="Jogler M."/>
            <person name="Boedeker C."/>
            <person name="Pinto D."/>
            <person name="Vollmers J."/>
            <person name="Rivas-Marin E."/>
            <person name="Kohn T."/>
            <person name="Peeters S.H."/>
            <person name="Heuer A."/>
            <person name="Rast P."/>
            <person name="Oberbeckmann S."/>
            <person name="Bunk B."/>
            <person name="Jeske O."/>
            <person name="Meyerdierks A."/>
            <person name="Storesund J.E."/>
            <person name="Kallscheuer N."/>
            <person name="Luecker S."/>
            <person name="Lage O.M."/>
            <person name="Pohl T."/>
            <person name="Merkel B.J."/>
            <person name="Hornburger P."/>
            <person name="Mueller R.-W."/>
            <person name="Bruemmer F."/>
            <person name="Labrenz M."/>
            <person name="Spormann A.M."/>
            <person name="Op den Camp H."/>
            <person name="Overmann J."/>
            <person name="Amann R."/>
            <person name="Jetten M.S.M."/>
            <person name="Mascher T."/>
            <person name="Medema M.H."/>
            <person name="Devos D.P."/>
            <person name="Kaster A.-K."/>
            <person name="Ovreas L."/>
            <person name="Rohde M."/>
            <person name="Galperin M.Y."/>
            <person name="Jogler C."/>
        </authorList>
    </citation>
    <scope>NUCLEOTIDE SEQUENCE [LARGE SCALE GENOMIC DNA]</scope>
    <source>
        <strain evidence="2 3">Q31a</strain>
    </source>
</reference>
<gene>
    <name evidence="2" type="ORF">Q31a_17580</name>
</gene>
<organism evidence="2 3">
    <name type="scientific">Aureliella helgolandensis</name>
    <dbReference type="NCBI Taxonomy" id="2527968"/>
    <lineage>
        <taxon>Bacteria</taxon>
        <taxon>Pseudomonadati</taxon>
        <taxon>Planctomycetota</taxon>
        <taxon>Planctomycetia</taxon>
        <taxon>Pirellulales</taxon>
        <taxon>Pirellulaceae</taxon>
        <taxon>Aureliella</taxon>
    </lineage>
</organism>
<sequence>MRKDVDIRDLLEGFDHERYGVVTRKIVVCCLQQRFDAARGALNEFIQDTQRPTITHESSVHDCVRAQYAVPLDTNGYSTIGSAAKATDEELLWISGFGTGGVAAVRHAAKCIGYGRLDPPPINGEVEEDEITKFIEELKLQMSNLPEAPPRSLQMRQLQGPQPDSSPLSLDAALDRLLGSGEEAIAEIDAKIDRLQSQITRLKQTRRLLQSASANSSRSDKLPDNWQEIEAELVQALKMMGQPMTATSLSQTLDGRATKAVIGEIVNRSSKLDRHSSSKRICLVNA</sequence>
<dbReference type="RefSeq" id="WP_145076417.1">
    <property type="nucleotide sequence ID" value="NZ_CP036298.1"/>
</dbReference>
<evidence type="ECO:0000313" key="2">
    <source>
        <dbReference type="EMBL" id="QDV23460.1"/>
    </source>
</evidence>
<name>A0A518G4H7_9BACT</name>
<feature type="coiled-coil region" evidence="1">
    <location>
        <begin position="185"/>
        <end position="212"/>
    </location>
</feature>
<keyword evidence="3" id="KW-1185">Reference proteome</keyword>
<proteinExistence type="predicted"/>
<evidence type="ECO:0000256" key="1">
    <source>
        <dbReference type="SAM" id="Coils"/>
    </source>
</evidence>
<dbReference type="EMBL" id="CP036298">
    <property type="protein sequence ID" value="QDV23460.1"/>
    <property type="molecule type" value="Genomic_DNA"/>
</dbReference>